<keyword evidence="1" id="KW-1133">Transmembrane helix</keyword>
<gene>
    <name evidence="2" type="ORF">sscle_10g076920</name>
</gene>
<reference evidence="3" key="1">
    <citation type="journal article" date="2017" name="Genome Biol. Evol.">
        <title>The complete genome sequence of the phytopathogenic fungus Sclerotinia sclerotiorum reveals insights into the genome architecture of broad host range pathogens.</title>
        <authorList>
            <person name="Derbyshire M."/>
            <person name="Denton-Giles M."/>
            <person name="Hegedus D."/>
            <person name="Seifbarghy S."/>
            <person name="Rollins J."/>
            <person name="van Kan J."/>
            <person name="Seidl M.F."/>
            <person name="Faino L."/>
            <person name="Mbengue M."/>
            <person name="Navaud O."/>
            <person name="Raffaele S."/>
            <person name="Hammond-Kosack K."/>
            <person name="Heard S."/>
            <person name="Oliver R."/>
        </authorList>
    </citation>
    <scope>NUCLEOTIDE SEQUENCE [LARGE SCALE GENOMIC DNA]</scope>
    <source>
        <strain evidence="3">ATCC 18683 / 1980 / Ss-1</strain>
    </source>
</reference>
<sequence>MAPYHGIITAGLRNNRRYAPNSLPIPPLHYKSPVKHLERVSPPVVLSFPKGYDVPMRSSELARNLPGIHHQARERGNSRIDFMEIFGDTFEHYDDPDKLSEAGRWICAVINSSEQMQYCPDPFGNRITDMENPLCSRIDDVLFYGSIGDRQLENHAAQQILHLLQAISDILLEDRRLGVYDGFLFYEFIHTALRLAPMIAYVLGGAGVLILLRAVVLMCGHDIDIIRELIQTISYRDQQSLLLHAQNYWQVENKELGRLVILILTGKI</sequence>
<feature type="transmembrane region" description="Helical" evidence="1">
    <location>
        <begin position="198"/>
        <end position="219"/>
    </location>
</feature>
<protein>
    <submittedName>
        <fullName evidence="2">Uncharacterized protein</fullName>
    </submittedName>
</protein>
<dbReference type="EMBL" id="CP017823">
    <property type="protein sequence ID" value="APA12922.1"/>
    <property type="molecule type" value="Genomic_DNA"/>
</dbReference>
<dbReference type="VEuPathDB" id="FungiDB:sscle_10g076920"/>
<dbReference type="OrthoDB" id="3472679at2759"/>
<name>A0A1D9QDS3_SCLS1</name>
<keyword evidence="1" id="KW-0812">Transmembrane</keyword>
<evidence type="ECO:0000256" key="1">
    <source>
        <dbReference type="SAM" id="Phobius"/>
    </source>
</evidence>
<organism evidence="2 3">
    <name type="scientific">Sclerotinia sclerotiorum (strain ATCC 18683 / 1980 / Ss-1)</name>
    <name type="common">White mold</name>
    <name type="synonym">Whetzelinia sclerotiorum</name>
    <dbReference type="NCBI Taxonomy" id="665079"/>
    <lineage>
        <taxon>Eukaryota</taxon>
        <taxon>Fungi</taxon>
        <taxon>Dikarya</taxon>
        <taxon>Ascomycota</taxon>
        <taxon>Pezizomycotina</taxon>
        <taxon>Leotiomycetes</taxon>
        <taxon>Helotiales</taxon>
        <taxon>Sclerotiniaceae</taxon>
        <taxon>Sclerotinia</taxon>
    </lineage>
</organism>
<dbReference type="Proteomes" id="UP000177798">
    <property type="component" value="Chromosome 10"/>
</dbReference>
<keyword evidence="1" id="KW-0472">Membrane</keyword>
<evidence type="ECO:0000313" key="3">
    <source>
        <dbReference type="Proteomes" id="UP000177798"/>
    </source>
</evidence>
<dbReference type="RefSeq" id="XP_001590657.1">
    <property type="nucleotide sequence ID" value="XM_001590607.1"/>
</dbReference>
<accession>A0A1D9QDS3</accession>
<proteinExistence type="predicted"/>
<dbReference type="KEGG" id="ssl:SS1G_08397"/>
<dbReference type="AlphaFoldDB" id="A0A1D9QDS3"/>
<evidence type="ECO:0000313" key="2">
    <source>
        <dbReference type="EMBL" id="APA12922.1"/>
    </source>
</evidence>